<evidence type="ECO:0000313" key="2">
    <source>
        <dbReference type="Proteomes" id="UP000232722"/>
    </source>
</evidence>
<reference evidence="1 2" key="1">
    <citation type="submission" date="2016-04" db="EMBL/GenBank/DDBJ databases">
        <title>Genome analyses suggest a sexual origin of heterokaryosis in a supposedly ancient asexual fungus.</title>
        <authorList>
            <person name="Ropars J."/>
            <person name="Sedzielewska K."/>
            <person name="Noel J."/>
            <person name="Charron P."/>
            <person name="Farinelli L."/>
            <person name="Marton T."/>
            <person name="Kruger M."/>
            <person name="Pelin A."/>
            <person name="Brachmann A."/>
            <person name="Corradi N."/>
        </authorList>
    </citation>
    <scope>NUCLEOTIDE SEQUENCE [LARGE SCALE GENOMIC DNA]</scope>
    <source>
        <strain evidence="1 2">A5</strain>
    </source>
</reference>
<protein>
    <recommendedName>
        <fullName evidence="3">Reverse transcriptase domain-containing protein</fullName>
    </recommendedName>
</protein>
<sequence>MINQKFTGPQNKTIIFGKLCPKDDEEEEHGKKKTSLFKIPEKLLSEDVQTHQKELWIAFQDIHKAFDSTSIDGLEIFLKHVDIPANVDM</sequence>
<accession>A0A2N0P2T1</accession>
<comment type="caution">
    <text evidence="1">The sequence shown here is derived from an EMBL/GenBank/DDBJ whole genome shotgun (WGS) entry which is preliminary data.</text>
</comment>
<dbReference type="AlphaFoldDB" id="A0A2N0P2T1"/>
<evidence type="ECO:0008006" key="3">
    <source>
        <dbReference type="Google" id="ProtNLM"/>
    </source>
</evidence>
<organism evidence="1 2">
    <name type="scientific">Rhizophagus irregularis</name>
    <dbReference type="NCBI Taxonomy" id="588596"/>
    <lineage>
        <taxon>Eukaryota</taxon>
        <taxon>Fungi</taxon>
        <taxon>Fungi incertae sedis</taxon>
        <taxon>Mucoromycota</taxon>
        <taxon>Glomeromycotina</taxon>
        <taxon>Glomeromycetes</taxon>
        <taxon>Glomerales</taxon>
        <taxon>Glomeraceae</taxon>
        <taxon>Rhizophagus</taxon>
    </lineage>
</organism>
<name>A0A2N0P2T1_9GLOM</name>
<dbReference type="Proteomes" id="UP000232722">
    <property type="component" value="Unassembled WGS sequence"/>
</dbReference>
<evidence type="ECO:0000313" key="1">
    <source>
        <dbReference type="EMBL" id="PKC01097.1"/>
    </source>
</evidence>
<reference evidence="1 2" key="2">
    <citation type="submission" date="2017-09" db="EMBL/GenBank/DDBJ databases">
        <title>Extensive intraspecific genome diversity in a model arbuscular mycorrhizal fungus.</title>
        <authorList>
            <person name="Chen E.C."/>
            <person name="Morin E."/>
            <person name="Beaudet D."/>
            <person name="Noel J."/>
            <person name="Ndikumana S."/>
            <person name="Charron P."/>
            <person name="St-Onge C."/>
            <person name="Giorgi J."/>
            <person name="Grigoriev I.V."/>
            <person name="Roux C."/>
            <person name="Martin F.M."/>
            <person name="Corradi N."/>
        </authorList>
    </citation>
    <scope>NUCLEOTIDE SEQUENCE [LARGE SCALE GENOMIC DNA]</scope>
    <source>
        <strain evidence="1 2">A5</strain>
    </source>
</reference>
<proteinExistence type="predicted"/>
<gene>
    <name evidence="1" type="ORF">RhiirA5_427251</name>
</gene>
<dbReference type="EMBL" id="LLXJ01001701">
    <property type="protein sequence ID" value="PKC01097.1"/>
    <property type="molecule type" value="Genomic_DNA"/>
</dbReference>